<dbReference type="PANTHER" id="PTHR45708:SF49">
    <property type="entry name" value="ENDOCHITINASE"/>
    <property type="match status" value="1"/>
</dbReference>
<keyword evidence="7" id="KW-0624">Polysaccharide degradation</keyword>
<dbReference type="InterPro" id="IPR005089">
    <property type="entry name" value="CBM19"/>
</dbReference>
<organism evidence="13 14">
    <name type="scientific">Rhizopus oryzae</name>
    <name type="common">Mucormycosis agent</name>
    <name type="synonym">Rhizopus arrhizus var. delemar</name>
    <dbReference type="NCBI Taxonomy" id="64495"/>
    <lineage>
        <taxon>Eukaryota</taxon>
        <taxon>Fungi</taxon>
        <taxon>Fungi incertae sedis</taxon>
        <taxon>Mucoromycota</taxon>
        <taxon>Mucoromycotina</taxon>
        <taxon>Mucoromycetes</taxon>
        <taxon>Mucorales</taxon>
        <taxon>Mucorineae</taxon>
        <taxon>Rhizopodaceae</taxon>
        <taxon>Rhizopus</taxon>
    </lineage>
</organism>
<feature type="region of interest" description="Disordered" evidence="10">
    <location>
        <begin position="321"/>
        <end position="356"/>
    </location>
</feature>
<evidence type="ECO:0000313" key="13">
    <source>
        <dbReference type="EMBL" id="KAG1550443.1"/>
    </source>
</evidence>
<evidence type="ECO:0000256" key="6">
    <source>
        <dbReference type="ARBA" id="ARBA00023295"/>
    </source>
</evidence>
<evidence type="ECO:0000256" key="4">
    <source>
        <dbReference type="ARBA" id="ARBA00023024"/>
    </source>
</evidence>
<keyword evidence="6 8" id="KW-0326">Glycosidase</keyword>
<evidence type="ECO:0000256" key="5">
    <source>
        <dbReference type="ARBA" id="ARBA00023277"/>
    </source>
</evidence>
<dbReference type="GO" id="GO:0000272">
    <property type="term" value="P:polysaccharide catabolic process"/>
    <property type="evidence" value="ECO:0007669"/>
    <property type="project" value="UniProtKB-KW"/>
</dbReference>
<dbReference type="InterPro" id="IPR050542">
    <property type="entry name" value="Glycosyl_Hydrlase18_Chitinase"/>
</dbReference>
<comment type="similarity">
    <text evidence="9">Belongs to the glycosyl hydrolase 18 family.</text>
</comment>
<reference evidence="13" key="1">
    <citation type="journal article" date="2020" name="Microb. Genom.">
        <title>Genetic diversity of clinical and environmental Mucorales isolates obtained from an investigation of mucormycosis cases among solid organ transplant recipients.</title>
        <authorList>
            <person name="Nguyen M.H."/>
            <person name="Kaul D."/>
            <person name="Muto C."/>
            <person name="Cheng S.J."/>
            <person name="Richter R.A."/>
            <person name="Bruno V.M."/>
            <person name="Liu G."/>
            <person name="Beyhan S."/>
            <person name="Sundermann A.J."/>
            <person name="Mounaud S."/>
            <person name="Pasculle A.W."/>
            <person name="Nierman W.C."/>
            <person name="Driscoll E."/>
            <person name="Cumbie R."/>
            <person name="Clancy C.J."/>
            <person name="Dupont C.L."/>
        </authorList>
    </citation>
    <scope>NUCLEOTIDE SEQUENCE</scope>
    <source>
        <strain evidence="13">GL16</strain>
    </source>
</reference>
<dbReference type="Proteomes" id="UP000717996">
    <property type="component" value="Unassembled WGS sequence"/>
</dbReference>
<comment type="catalytic activity">
    <reaction evidence="1">
        <text>Random endo-hydrolysis of N-acetyl-beta-D-glucosaminide (1-&gt;4)-beta-linkages in chitin and chitodextrins.</text>
        <dbReference type="EC" id="3.2.1.14"/>
    </reaction>
</comment>
<feature type="signal peptide" evidence="11">
    <location>
        <begin position="1"/>
        <end position="19"/>
    </location>
</feature>
<dbReference type="GO" id="GO:0008061">
    <property type="term" value="F:chitin binding"/>
    <property type="evidence" value="ECO:0007669"/>
    <property type="project" value="InterPro"/>
</dbReference>
<name>A0A9P7CFM4_RHIOR</name>
<evidence type="ECO:0000256" key="9">
    <source>
        <dbReference type="RuleBase" id="RU004453"/>
    </source>
</evidence>
<evidence type="ECO:0000256" key="10">
    <source>
        <dbReference type="SAM" id="MobiDB-lite"/>
    </source>
</evidence>
<dbReference type="Pfam" id="PF00704">
    <property type="entry name" value="Glyco_hydro_18"/>
    <property type="match status" value="1"/>
</dbReference>
<dbReference type="InterPro" id="IPR045321">
    <property type="entry name" value="Cts1-like"/>
</dbReference>
<dbReference type="PROSITE" id="PS51910">
    <property type="entry name" value="GH18_2"/>
    <property type="match status" value="1"/>
</dbReference>
<dbReference type="PANTHER" id="PTHR45708">
    <property type="entry name" value="ENDOCHITINASE"/>
    <property type="match status" value="1"/>
</dbReference>
<evidence type="ECO:0000256" key="8">
    <source>
        <dbReference type="RuleBase" id="RU000489"/>
    </source>
</evidence>
<dbReference type="CDD" id="cd02877">
    <property type="entry name" value="GH18_hevamine_XipI_class_III"/>
    <property type="match status" value="1"/>
</dbReference>
<evidence type="ECO:0000259" key="12">
    <source>
        <dbReference type="PROSITE" id="PS51910"/>
    </source>
</evidence>
<dbReference type="SUPFAM" id="SSF51445">
    <property type="entry name" value="(Trans)glycosidases"/>
    <property type="match status" value="1"/>
</dbReference>
<gene>
    <name evidence="13" type="ORF">G6F51_002440</name>
</gene>
<keyword evidence="5" id="KW-0119">Carbohydrate metabolism</keyword>
<keyword evidence="3 8" id="KW-0378">Hydrolase</keyword>
<comment type="caution">
    <text evidence="13">The sequence shown here is derived from an EMBL/GenBank/DDBJ whole genome shotgun (WGS) entry which is preliminary data.</text>
</comment>
<evidence type="ECO:0000256" key="11">
    <source>
        <dbReference type="SAM" id="SignalP"/>
    </source>
</evidence>
<keyword evidence="11" id="KW-0732">Signal</keyword>
<keyword evidence="4" id="KW-0146">Chitin degradation</keyword>
<feature type="compositionally biased region" description="Low complexity" evidence="10">
    <location>
        <begin position="321"/>
        <end position="342"/>
    </location>
</feature>
<dbReference type="Gene3D" id="3.20.20.80">
    <property type="entry name" value="Glycosidases"/>
    <property type="match status" value="1"/>
</dbReference>
<evidence type="ECO:0000256" key="7">
    <source>
        <dbReference type="ARBA" id="ARBA00023326"/>
    </source>
</evidence>
<dbReference type="Pfam" id="PF03427">
    <property type="entry name" value="CBM_19"/>
    <property type="match status" value="1"/>
</dbReference>
<dbReference type="GO" id="GO:0006032">
    <property type="term" value="P:chitin catabolic process"/>
    <property type="evidence" value="ECO:0007669"/>
    <property type="project" value="UniProtKB-KW"/>
</dbReference>
<dbReference type="EMBL" id="JAANIT010000210">
    <property type="protein sequence ID" value="KAG1550443.1"/>
    <property type="molecule type" value="Genomic_DNA"/>
</dbReference>
<dbReference type="GO" id="GO:0005576">
    <property type="term" value="C:extracellular region"/>
    <property type="evidence" value="ECO:0007669"/>
    <property type="project" value="TreeGrafter"/>
</dbReference>
<feature type="chain" id="PRO_5040203863" description="chitinase" evidence="11">
    <location>
        <begin position="20"/>
        <end position="538"/>
    </location>
</feature>
<accession>A0A9P7CFM4</accession>
<dbReference type="OrthoDB" id="6020543at2759"/>
<dbReference type="InterPro" id="IPR001223">
    <property type="entry name" value="Glyco_hydro18_cat"/>
</dbReference>
<feature type="domain" description="GH18" evidence="12">
    <location>
        <begin position="25"/>
        <end position="317"/>
    </location>
</feature>
<proteinExistence type="inferred from homology"/>
<evidence type="ECO:0000313" key="14">
    <source>
        <dbReference type="Proteomes" id="UP000717996"/>
    </source>
</evidence>
<dbReference type="OMA" id="GTTCFAY"/>
<evidence type="ECO:0000256" key="1">
    <source>
        <dbReference type="ARBA" id="ARBA00000822"/>
    </source>
</evidence>
<dbReference type="PROSITE" id="PS01095">
    <property type="entry name" value="GH18_1"/>
    <property type="match status" value="1"/>
</dbReference>
<dbReference type="InterPro" id="IPR017853">
    <property type="entry name" value="GH"/>
</dbReference>
<dbReference type="AlphaFoldDB" id="A0A9P7CFM4"/>
<protein>
    <recommendedName>
        <fullName evidence="2">chitinase</fullName>
        <ecNumber evidence="2">3.2.1.14</ecNumber>
    </recommendedName>
</protein>
<dbReference type="EC" id="3.2.1.14" evidence="2"/>
<dbReference type="GO" id="GO:0008843">
    <property type="term" value="F:endochitinase activity"/>
    <property type="evidence" value="ECO:0007669"/>
    <property type="project" value="UniProtKB-EC"/>
</dbReference>
<evidence type="ECO:0000256" key="2">
    <source>
        <dbReference type="ARBA" id="ARBA00012729"/>
    </source>
</evidence>
<evidence type="ECO:0000256" key="3">
    <source>
        <dbReference type="ARBA" id="ARBA00022801"/>
    </source>
</evidence>
<sequence>MNHWFIITFLCILLYKAQASFLDSPSIATYWGQNSKGGSDTQHSLATYCDGNSDVIILAFVLDFRNKELPQLNLANSCDGPRFPGTNLLQCPEVGKDIKTCQKKGKTILLSLGGAAGAYGFANDKDAVAFADTLWATFGGGKSERRPFGDAVVDGFDLDIEGGGSTGYAAMVKRLRSHFNSDRSKKYYITGAPQCPFPDAMLGPALDASEFDAVFVQFYNNYCSTTSGNFNFETWDQWARHTSPNRNVKVFLGLPGSSAAAGSGYVPYKTLEPVIRHLYSTYSSFGGVMLWDASASYSNKEVSPHYQAAIFKLLSSLSKGGPSKGGSSKTIKNTKTISSHTTKTTKSHRPTDTPSVRECVQKDQPCSGGFACSGNSFATCVHGRWLLRPCPEGLVCLSSTDGVSAYCAQGKAKTCTRQGSFQALAAVDSSVAKAYTGRSVTAQFSFIGARQHRFTAILNARCLSHQAFGERVKVQLKVSQGIKITQVKGGTVRQQGDTVLIHYHNPIDKAMAIVIQMQGLMPTHGVFIGPSMDSIKFY</sequence>
<dbReference type="InterPro" id="IPR001579">
    <property type="entry name" value="Glyco_hydro_18_chit_AS"/>
</dbReference>